<protein>
    <submittedName>
        <fullName evidence="6">TetR family transcriptional regulator</fullName>
    </submittedName>
</protein>
<dbReference type="Gene3D" id="1.10.10.60">
    <property type="entry name" value="Homeodomain-like"/>
    <property type="match status" value="1"/>
</dbReference>
<accession>A0A163JR30</accession>
<dbReference type="Pfam" id="PF13305">
    <property type="entry name" value="TetR_C_33"/>
    <property type="match status" value="1"/>
</dbReference>
<feature type="DNA-binding region" description="H-T-H motif" evidence="4">
    <location>
        <begin position="29"/>
        <end position="48"/>
    </location>
</feature>
<evidence type="ECO:0000256" key="1">
    <source>
        <dbReference type="ARBA" id="ARBA00023015"/>
    </source>
</evidence>
<evidence type="ECO:0000256" key="4">
    <source>
        <dbReference type="PROSITE-ProRule" id="PRU00335"/>
    </source>
</evidence>
<dbReference type="GeneID" id="97557907"/>
<dbReference type="PROSITE" id="PS50977">
    <property type="entry name" value="HTH_TETR_2"/>
    <property type="match status" value="1"/>
</dbReference>
<reference evidence="6" key="1">
    <citation type="journal article" date="2016" name="Genome Announc.">
        <title>Draft genomes of two strains of Paenibacillus glucanolyticus with capability to degrade lignocellulose.</title>
        <authorList>
            <person name="Mathews S.L."/>
            <person name="Pawlak J."/>
            <person name="Grunden A.M."/>
        </authorList>
    </citation>
    <scope>NUCLEOTIDE SEQUENCE [LARGE SCALE GENOMIC DNA]</scope>
    <source>
        <strain evidence="6">SLM1</strain>
    </source>
</reference>
<dbReference type="Gene3D" id="1.10.357.10">
    <property type="entry name" value="Tetracycline Repressor, domain 2"/>
    <property type="match status" value="1"/>
</dbReference>
<keyword evidence="1" id="KW-0805">Transcription regulation</keyword>
<evidence type="ECO:0000313" key="6">
    <source>
        <dbReference type="EMBL" id="KZS46744.1"/>
    </source>
</evidence>
<dbReference type="Pfam" id="PF00440">
    <property type="entry name" value="TetR_N"/>
    <property type="match status" value="1"/>
</dbReference>
<name>A0A163JR30_9BACL</name>
<dbReference type="InterPro" id="IPR050109">
    <property type="entry name" value="HTH-type_TetR-like_transc_reg"/>
</dbReference>
<sequence>MSPRPGIDRLQLLQSAAELADQGGLHAVTLAALAGKLGVRSPSLYNHVDGLSGLHAALTLHGLQTLHEQMLKAVAGRSGEDALRFVCLTYVDFARSHPGLYEAALQPLRPDQQETQRVGNQIVELLLRILTPYQLSEPEALHTVRTLRSLCHGFSSLERSGQFALDLDLDDSLNFMIRIFIDGLHQQNSQR</sequence>
<dbReference type="KEGG" id="pglu:A3958_12425"/>
<dbReference type="OrthoDB" id="71867at2"/>
<keyword evidence="3" id="KW-0804">Transcription</keyword>
<dbReference type="Proteomes" id="UP000076796">
    <property type="component" value="Unassembled WGS sequence"/>
</dbReference>
<dbReference type="InterPro" id="IPR036271">
    <property type="entry name" value="Tet_transcr_reg_TetR-rel_C_sf"/>
</dbReference>
<keyword evidence="7" id="KW-1185">Reference proteome</keyword>
<feature type="domain" description="HTH tetR-type" evidence="5">
    <location>
        <begin position="6"/>
        <end position="66"/>
    </location>
</feature>
<dbReference type="STRING" id="59843.A3958_12425"/>
<dbReference type="GO" id="GO:0000976">
    <property type="term" value="F:transcription cis-regulatory region binding"/>
    <property type="evidence" value="ECO:0007669"/>
    <property type="project" value="TreeGrafter"/>
</dbReference>
<dbReference type="EMBL" id="LWMH01000001">
    <property type="protein sequence ID" value="KZS46744.1"/>
    <property type="molecule type" value="Genomic_DNA"/>
</dbReference>
<dbReference type="AlphaFoldDB" id="A0A163JR30"/>
<dbReference type="PANTHER" id="PTHR30055:SF239">
    <property type="entry name" value="TRANSCRIPTIONAL REGULATORY PROTEIN"/>
    <property type="match status" value="1"/>
</dbReference>
<organism evidence="6 7">
    <name type="scientific">Paenibacillus glucanolyticus</name>
    <dbReference type="NCBI Taxonomy" id="59843"/>
    <lineage>
        <taxon>Bacteria</taxon>
        <taxon>Bacillati</taxon>
        <taxon>Bacillota</taxon>
        <taxon>Bacilli</taxon>
        <taxon>Bacillales</taxon>
        <taxon>Paenibacillaceae</taxon>
        <taxon>Paenibacillus</taxon>
    </lineage>
</organism>
<dbReference type="InterPro" id="IPR009057">
    <property type="entry name" value="Homeodomain-like_sf"/>
</dbReference>
<dbReference type="GO" id="GO:0003700">
    <property type="term" value="F:DNA-binding transcription factor activity"/>
    <property type="evidence" value="ECO:0007669"/>
    <property type="project" value="TreeGrafter"/>
</dbReference>
<gene>
    <name evidence="6" type="ORF">AWU65_12845</name>
</gene>
<dbReference type="SUPFAM" id="SSF46689">
    <property type="entry name" value="Homeodomain-like"/>
    <property type="match status" value="1"/>
</dbReference>
<dbReference type="InterPro" id="IPR001647">
    <property type="entry name" value="HTH_TetR"/>
</dbReference>
<keyword evidence="2 4" id="KW-0238">DNA-binding</keyword>
<evidence type="ECO:0000259" key="5">
    <source>
        <dbReference type="PROSITE" id="PS50977"/>
    </source>
</evidence>
<proteinExistence type="predicted"/>
<evidence type="ECO:0000256" key="2">
    <source>
        <dbReference type="ARBA" id="ARBA00023125"/>
    </source>
</evidence>
<comment type="caution">
    <text evidence="6">The sequence shown here is derived from an EMBL/GenBank/DDBJ whole genome shotgun (WGS) entry which is preliminary data.</text>
</comment>
<dbReference type="RefSeq" id="WP_036643796.1">
    <property type="nucleotide sequence ID" value="NZ_CBCSBX010000003.1"/>
</dbReference>
<dbReference type="InterPro" id="IPR025996">
    <property type="entry name" value="MT1864/Rv1816-like_C"/>
</dbReference>
<evidence type="ECO:0000256" key="3">
    <source>
        <dbReference type="ARBA" id="ARBA00023163"/>
    </source>
</evidence>
<evidence type="ECO:0000313" key="7">
    <source>
        <dbReference type="Proteomes" id="UP000076796"/>
    </source>
</evidence>
<dbReference type="SUPFAM" id="SSF48498">
    <property type="entry name" value="Tetracyclin repressor-like, C-terminal domain"/>
    <property type="match status" value="1"/>
</dbReference>
<dbReference type="PANTHER" id="PTHR30055">
    <property type="entry name" value="HTH-TYPE TRANSCRIPTIONAL REGULATOR RUTR"/>
    <property type="match status" value="1"/>
</dbReference>